<reference evidence="1 2" key="1">
    <citation type="journal article" date="2018" name="Sci. Rep.">
        <title>Genome sequence of the cauliflower mushroom Sparassis crispa (Hanabiratake) and its association with beneficial usage.</title>
        <authorList>
            <person name="Kiyama R."/>
            <person name="Furutani Y."/>
            <person name="Kawaguchi K."/>
            <person name="Nakanishi T."/>
        </authorList>
    </citation>
    <scope>NUCLEOTIDE SEQUENCE [LARGE SCALE GENOMIC DNA]</scope>
</reference>
<name>A0A401G8X5_9APHY</name>
<dbReference type="RefSeq" id="XP_027609521.1">
    <property type="nucleotide sequence ID" value="XM_027753720.1"/>
</dbReference>
<organism evidence="1 2">
    <name type="scientific">Sparassis crispa</name>
    <dbReference type="NCBI Taxonomy" id="139825"/>
    <lineage>
        <taxon>Eukaryota</taxon>
        <taxon>Fungi</taxon>
        <taxon>Dikarya</taxon>
        <taxon>Basidiomycota</taxon>
        <taxon>Agaricomycotina</taxon>
        <taxon>Agaricomycetes</taxon>
        <taxon>Polyporales</taxon>
        <taxon>Sparassidaceae</taxon>
        <taxon>Sparassis</taxon>
    </lineage>
</organism>
<evidence type="ECO:0000313" key="1">
    <source>
        <dbReference type="EMBL" id="GBE78608.1"/>
    </source>
</evidence>
<dbReference type="Proteomes" id="UP000287166">
    <property type="component" value="Unassembled WGS sequence"/>
</dbReference>
<dbReference type="InParanoid" id="A0A401G8X5"/>
<accession>A0A401G8X5</accession>
<dbReference type="AlphaFoldDB" id="A0A401G8X5"/>
<keyword evidence="2" id="KW-1185">Reference proteome</keyword>
<sequence length="99" mass="11448">MRYAWVLNETMLFQYAKDYDMFVMCASLKLSVNRSRRLPKATNLDPNDMVACFWLMKSGVTRIIVEDLNLPWPTEFFAVKRMASGGGLRVVSLFQSDFP</sequence>
<dbReference type="GeneID" id="38775525"/>
<gene>
    <name evidence="1" type="ORF">SCP_0114970</name>
</gene>
<protein>
    <submittedName>
        <fullName evidence="1">Uncharacterized protein</fullName>
    </submittedName>
</protein>
<comment type="caution">
    <text evidence="1">The sequence shown here is derived from an EMBL/GenBank/DDBJ whole genome shotgun (WGS) entry which is preliminary data.</text>
</comment>
<proteinExistence type="predicted"/>
<evidence type="ECO:0000313" key="2">
    <source>
        <dbReference type="Proteomes" id="UP000287166"/>
    </source>
</evidence>
<dbReference type="EMBL" id="BFAD01000001">
    <property type="protein sequence ID" value="GBE78608.1"/>
    <property type="molecule type" value="Genomic_DNA"/>
</dbReference>